<evidence type="ECO:0000313" key="2">
    <source>
        <dbReference type="Proteomes" id="UP000077020"/>
    </source>
</evidence>
<dbReference type="EMBL" id="LITS01000023">
    <property type="protein sequence ID" value="OAA84503.1"/>
    <property type="molecule type" value="Genomic_DNA"/>
</dbReference>
<dbReference type="InterPro" id="IPR036782">
    <property type="entry name" value="NE0471-like_N"/>
</dbReference>
<dbReference type="SUPFAM" id="SSF143880">
    <property type="entry name" value="NE0471 N-terminal domain-like"/>
    <property type="match status" value="1"/>
</dbReference>
<dbReference type="RefSeq" id="WP_087943144.1">
    <property type="nucleotide sequence ID" value="NC_014328.1"/>
</dbReference>
<sequence length="63" mass="7484">MISIVNVILNNDYTLLIELEHGNKILFNMQRIIKTMLYSSLKDIERFKNIKVEDKIILCQPVY</sequence>
<name>A0ABX2TPS6_CLOLD</name>
<gene>
    <name evidence="1" type="ORF">WX45_00971</name>
</gene>
<evidence type="ECO:0000313" key="1">
    <source>
        <dbReference type="EMBL" id="OAA84503.1"/>
    </source>
</evidence>
<reference evidence="1 2" key="1">
    <citation type="journal article" date="2016" name="Biotechnol. Bioeng.">
        <title>Traits of selected Clostridium strains for syngas fermentation to ethanol.</title>
        <authorList>
            <person name="Martin M.E."/>
            <person name="Richter H."/>
            <person name="Saha S."/>
            <person name="Angenent L.T."/>
        </authorList>
    </citation>
    <scope>NUCLEOTIDE SEQUENCE [LARGE SCALE GENOMIC DNA]</scope>
    <source>
        <strain evidence="1 2">PETC</strain>
    </source>
</reference>
<dbReference type="Proteomes" id="UP000077020">
    <property type="component" value="Unassembled WGS sequence"/>
</dbReference>
<protein>
    <recommendedName>
        <fullName evidence="3">DUF2442 domain-containing protein</fullName>
    </recommendedName>
</protein>
<evidence type="ECO:0008006" key="3">
    <source>
        <dbReference type="Google" id="ProtNLM"/>
    </source>
</evidence>
<accession>A0ABX2TPS6</accession>
<proteinExistence type="predicted"/>
<organism evidence="1 2">
    <name type="scientific">Clostridium ljungdahlii (strain ATCC 55383 / DSM 13528 / PETC)</name>
    <dbReference type="NCBI Taxonomy" id="748727"/>
    <lineage>
        <taxon>Bacteria</taxon>
        <taxon>Bacillati</taxon>
        <taxon>Bacillota</taxon>
        <taxon>Clostridia</taxon>
        <taxon>Eubacteriales</taxon>
        <taxon>Clostridiaceae</taxon>
        <taxon>Clostridium</taxon>
    </lineage>
</organism>
<keyword evidence="2" id="KW-1185">Reference proteome</keyword>
<comment type="caution">
    <text evidence="1">The sequence shown here is derived from an EMBL/GenBank/DDBJ whole genome shotgun (WGS) entry which is preliminary data.</text>
</comment>